<sequence length="261" mass="29889">MKRLLTIISTFLLFSCTNQNTTNEKSNSDEIKTTKQFEFPADFLGAYISSEYLKELENHGSTKKAQEKAIMSTAGLYSEDGNIILSNTWNFHEGGGADYVKMVSESKAIVIGELSKDTIYSIVFSRKGEIIIKDEKASYRLTQFSTDYKNRDYSKIVNEHILPNDLLLNGNVVKFKPNGEITGLDSIISYSFNEDYFDAGMQVDMIYLSYVDKRPEETFGYSLTDSTFIISKLNCLEKDEEYDYCLVRELGEPYLKFKRKN</sequence>
<dbReference type="EMBL" id="WWNE01000002">
    <property type="protein sequence ID" value="NBG64521.1"/>
    <property type="molecule type" value="Genomic_DNA"/>
</dbReference>
<gene>
    <name evidence="1" type="ORF">GQN54_00235</name>
</gene>
<accession>A0A6N9NG43</accession>
<reference evidence="1 2" key="1">
    <citation type="submission" date="2019-12" db="EMBL/GenBank/DDBJ databases">
        <authorList>
            <person name="Zhao J."/>
        </authorList>
    </citation>
    <scope>NUCLEOTIDE SEQUENCE [LARGE SCALE GENOMIC DNA]</scope>
    <source>
        <strain evidence="1 2">S-15</strain>
    </source>
</reference>
<dbReference type="RefSeq" id="WP_160630784.1">
    <property type="nucleotide sequence ID" value="NZ_WWNE01000002.1"/>
</dbReference>
<comment type="caution">
    <text evidence="1">The sequence shown here is derived from an EMBL/GenBank/DDBJ whole genome shotgun (WGS) entry which is preliminary data.</text>
</comment>
<organism evidence="1 2">
    <name type="scientific">Acidiluteibacter ferrifornacis</name>
    <dbReference type="NCBI Taxonomy" id="2692424"/>
    <lineage>
        <taxon>Bacteria</taxon>
        <taxon>Pseudomonadati</taxon>
        <taxon>Bacteroidota</taxon>
        <taxon>Flavobacteriia</taxon>
        <taxon>Flavobacteriales</taxon>
        <taxon>Cryomorphaceae</taxon>
        <taxon>Acidiluteibacter</taxon>
    </lineage>
</organism>
<dbReference type="AlphaFoldDB" id="A0A6N9NG43"/>
<evidence type="ECO:0000313" key="2">
    <source>
        <dbReference type="Proteomes" id="UP000470771"/>
    </source>
</evidence>
<protein>
    <recommendedName>
        <fullName evidence="3">Lipoprotein</fullName>
    </recommendedName>
</protein>
<dbReference type="Proteomes" id="UP000470771">
    <property type="component" value="Unassembled WGS sequence"/>
</dbReference>
<dbReference type="PROSITE" id="PS51257">
    <property type="entry name" value="PROKAR_LIPOPROTEIN"/>
    <property type="match status" value="1"/>
</dbReference>
<name>A0A6N9NG43_9FLAO</name>
<evidence type="ECO:0000313" key="1">
    <source>
        <dbReference type="EMBL" id="NBG64521.1"/>
    </source>
</evidence>
<evidence type="ECO:0008006" key="3">
    <source>
        <dbReference type="Google" id="ProtNLM"/>
    </source>
</evidence>
<proteinExistence type="predicted"/>
<keyword evidence="2" id="KW-1185">Reference proteome</keyword>